<dbReference type="SMART" id="SM00320">
    <property type="entry name" value="WD40"/>
    <property type="match status" value="5"/>
</dbReference>
<dbReference type="PANTHER" id="PTHR22839">
    <property type="entry name" value="THO COMPLEX SUBUNIT 3 THO3"/>
    <property type="match status" value="1"/>
</dbReference>
<evidence type="ECO:0000256" key="3">
    <source>
        <dbReference type="ARBA" id="ARBA00046343"/>
    </source>
</evidence>
<proteinExistence type="inferred from homology"/>
<organism evidence="6 7">
    <name type="scientific">Aulographum hederae CBS 113979</name>
    <dbReference type="NCBI Taxonomy" id="1176131"/>
    <lineage>
        <taxon>Eukaryota</taxon>
        <taxon>Fungi</taxon>
        <taxon>Dikarya</taxon>
        <taxon>Ascomycota</taxon>
        <taxon>Pezizomycotina</taxon>
        <taxon>Dothideomycetes</taxon>
        <taxon>Pleosporomycetidae</taxon>
        <taxon>Aulographales</taxon>
        <taxon>Aulographaceae</taxon>
    </lineage>
</organism>
<sequence>MPARRPLPPSQFVRQISSLALTDYSETPPPHRSVASSQPSSFTIRSISWSPLGAWVATGASNGTLRCWNPEKPMVRNSTELKGHVGSVEAVAFNPAMEAELASVGADGKVRFWDVRSKSKIGEVSVGGEGLTLTWMSRGEGVLVGRKDDNLVSIDRATLTASEPVKQAVQTNEAQFIPDNTLVFLTAGDGRCSINTFPSFDCLYSFQAHYSACVCLDRSPLGRHLAIGGSDGLVSIWDTKMWACIRTCSVEGAVKTVKFSFCGGYLAAGTDDGNVVDIFHVDSGELVHEVTGVTNPCSVAWHPHKYSLAISSESPTMLKILGGMEK</sequence>
<feature type="repeat" description="WD" evidence="4">
    <location>
        <begin position="44"/>
        <end position="69"/>
    </location>
</feature>
<evidence type="ECO:0000259" key="5">
    <source>
        <dbReference type="Pfam" id="PF12894"/>
    </source>
</evidence>
<dbReference type="Pfam" id="PF12894">
    <property type="entry name" value="ANAPC4_WD40"/>
    <property type="match status" value="1"/>
</dbReference>
<feature type="repeat" description="WD" evidence="4">
    <location>
        <begin position="81"/>
        <end position="123"/>
    </location>
</feature>
<keyword evidence="2" id="KW-0677">Repeat</keyword>
<dbReference type="OrthoDB" id="340259at2759"/>
<evidence type="ECO:0000256" key="1">
    <source>
        <dbReference type="ARBA" id="ARBA00022574"/>
    </source>
</evidence>
<dbReference type="EMBL" id="ML977166">
    <property type="protein sequence ID" value="KAF1984747.1"/>
    <property type="molecule type" value="Genomic_DNA"/>
</dbReference>
<dbReference type="InterPro" id="IPR024977">
    <property type="entry name" value="Apc4-like_WD40_dom"/>
</dbReference>
<reference evidence="6" key="1">
    <citation type="journal article" date="2020" name="Stud. Mycol.">
        <title>101 Dothideomycetes genomes: a test case for predicting lifestyles and emergence of pathogens.</title>
        <authorList>
            <person name="Haridas S."/>
            <person name="Albert R."/>
            <person name="Binder M."/>
            <person name="Bloem J."/>
            <person name="Labutti K."/>
            <person name="Salamov A."/>
            <person name="Andreopoulos B."/>
            <person name="Baker S."/>
            <person name="Barry K."/>
            <person name="Bills G."/>
            <person name="Bluhm B."/>
            <person name="Cannon C."/>
            <person name="Castanera R."/>
            <person name="Culley D."/>
            <person name="Daum C."/>
            <person name="Ezra D."/>
            <person name="Gonzalez J."/>
            <person name="Henrissat B."/>
            <person name="Kuo A."/>
            <person name="Liang C."/>
            <person name="Lipzen A."/>
            <person name="Lutzoni F."/>
            <person name="Magnuson J."/>
            <person name="Mondo S."/>
            <person name="Nolan M."/>
            <person name="Ohm R."/>
            <person name="Pangilinan J."/>
            <person name="Park H.-J."/>
            <person name="Ramirez L."/>
            <person name="Alfaro M."/>
            <person name="Sun H."/>
            <person name="Tritt A."/>
            <person name="Yoshinaga Y."/>
            <person name="Zwiers L.-H."/>
            <person name="Turgeon B."/>
            <person name="Goodwin S."/>
            <person name="Spatafora J."/>
            <person name="Crous P."/>
            <person name="Grigoriev I."/>
        </authorList>
    </citation>
    <scope>NUCLEOTIDE SEQUENCE</scope>
    <source>
        <strain evidence="6">CBS 113979</strain>
    </source>
</reference>
<dbReference type="InterPro" id="IPR015943">
    <property type="entry name" value="WD40/YVTN_repeat-like_dom_sf"/>
</dbReference>
<evidence type="ECO:0000313" key="7">
    <source>
        <dbReference type="Proteomes" id="UP000800041"/>
    </source>
</evidence>
<dbReference type="PROSITE" id="PS00678">
    <property type="entry name" value="WD_REPEATS_1"/>
    <property type="match status" value="1"/>
</dbReference>
<dbReference type="PANTHER" id="PTHR22839:SF0">
    <property type="entry name" value="THO COMPLEX SUBUNIT 3"/>
    <property type="match status" value="1"/>
</dbReference>
<dbReference type="Proteomes" id="UP000800041">
    <property type="component" value="Unassembled WGS sequence"/>
</dbReference>
<evidence type="ECO:0000313" key="6">
    <source>
        <dbReference type="EMBL" id="KAF1984747.1"/>
    </source>
</evidence>
<dbReference type="PROSITE" id="PS50294">
    <property type="entry name" value="WD_REPEATS_REGION"/>
    <property type="match status" value="2"/>
</dbReference>
<dbReference type="InterPro" id="IPR040132">
    <property type="entry name" value="Tex1/THOC3"/>
</dbReference>
<dbReference type="InterPro" id="IPR036322">
    <property type="entry name" value="WD40_repeat_dom_sf"/>
</dbReference>
<keyword evidence="7" id="KW-1185">Reference proteome</keyword>
<protein>
    <submittedName>
        <fullName evidence="6">WD40 repeat-like protein</fullName>
    </submittedName>
</protein>
<accession>A0A6G1GVC1</accession>
<keyword evidence="1 4" id="KW-0853">WD repeat</keyword>
<name>A0A6G1GVC1_9PEZI</name>
<dbReference type="AlphaFoldDB" id="A0A6G1GVC1"/>
<dbReference type="InterPro" id="IPR001680">
    <property type="entry name" value="WD40_rpt"/>
</dbReference>
<gene>
    <name evidence="6" type="ORF">K402DRAFT_380529</name>
</gene>
<dbReference type="Pfam" id="PF00400">
    <property type="entry name" value="WD40"/>
    <property type="match status" value="3"/>
</dbReference>
<dbReference type="PROSITE" id="PS50082">
    <property type="entry name" value="WD_REPEATS_2"/>
    <property type="match status" value="3"/>
</dbReference>
<dbReference type="SUPFAM" id="SSF50978">
    <property type="entry name" value="WD40 repeat-like"/>
    <property type="match status" value="1"/>
</dbReference>
<comment type="similarity">
    <text evidence="3">Belongs to the THOC3 family.</text>
</comment>
<feature type="repeat" description="WD" evidence="4">
    <location>
        <begin position="206"/>
        <end position="247"/>
    </location>
</feature>
<dbReference type="InterPro" id="IPR019775">
    <property type="entry name" value="WD40_repeat_CS"/>
</dbReference>
<dbReference type="Gene3D" id="2.130.10.10">
    <property type="entry name" value="YVTN repeat-like/Quinoprotein amine dehydrogenase"/>
    <property type="match status" value="2"/>
</dbReference>
<dbReference type="GO" id="GO:0006406">
    <property type="term" value="P:mRNA export from nucleus"/>
    <property type="evidence" value="ECO:0007669"/>
    <property type="project" value="InterPro"/>
</dbReference>
<dbReference type="GO" id="GO:0000445">
    <property type="term" value="C:THO complex part of transcription export complex"/>
    <property type="evidence" value="ECO:0007669"/>
    <property type="project" value="TreeGrafter"/>
</dbReference>
<evidence type="ECO:0000256" key="2">
    <source>
        <dbReference type="ARBA" id="ARBA00022737"/>
    </source>
</evidence>
<feature type="domain" description="Anaphase-promoting complex subunit 4-like WD40" evidence="5">
    <location>
        <begin position="242"/>
        <end position="302"/>
    </location>
</feature>
<evidence type="ECO:0000256" key="4">
    <source>
        <dbReference type="PROSITE-ProRule" id="PRU00221"/>
    </source>
</evidence>